<reference evidence="2 3" key="1">
    <citation type="submission" date="2021-03" db="EMBL/GenBank/DDBJ databases">
        <title>Sequencing the genomes of 1000 actinobacteria strains.</title>
        <authorList>
            <person name="Klenk H.-P."/>
        </authorList>
    </citation>
    <scope>NUCLEOTIDE SEQUENCE [LARGE SCALE GENOMIC DNA]</scope>
    <source>
        <strain evidence="2 3">DSM 46670</strain>
    </source>
</reference>
<dbReference type="RefSeq" id="WP_209641064.1">
    <property type="nucleotide sequence ID" value="NZ_JAGINW010000001.1"/>
</dbReference>
<evidence type="ECO:0000313" key="3">
    <source>
        <dbReference type="Proteomes" id="UP001519332"/>
    </source>
</evidence>
<feature type="transmembrane region" description="Helical" evidence="1">
    <location>
        <begin position="12"/>
        <end position="33"/>
    </location>
</feature>
<proteinExistence type="predicted"/>
<accession>A0ABS4THX6</accession>
<dbReference type="Proteomes" id="UP001519332">
    <property type="component" value="Unassembled WGS sequence"/>
</dbReference>
<protein>
    <submittedName>
        <fullName evidence="2">Uncharacterized protein</fullName>
    </submittedName>
</protein>
<gene>
    <name evidence="2" type="ORF">JOF56_004415</name>
</gene>
<keyword evidence="3" id="KW-1185">Reference proteome</keyword>
<sequence>MLVEGGGEFIAALALSLVLWLIAEIMVLLPTVAGTMRRGRPAQPQAPTQRW</sequence>
<keyword evidence="1" id="KW-0472">Membrane</keyword>
<dbReference type="EMBL" id="JAGINW010000001">
    <property type="protein sequence ID" value="MBP2324030.1"/>
    <property type="molecule type" value="Genomic_DNA"/>
</dbReference>
<keyword evidence="1" id="KW-0812">Transmembrane</keyword>
<evidence type="ECO:0000256" key="1">
    <source>
        <dbReference type="SAM" id="Phobius"/>
    </source>
</evidence>
<keyword evidence="1" id="KW-1133">Transmembrane helix</keyword>
<organism evidence="2 3">
    <name type="scientific">Kibdelosporangium banguiense</name>
    <dbReference type="NCBI Taxonomy" id="1365924"/>
    <lineage>
        <taxon>Bacteria</taxon>
        <taxon>Bacillati</taxon>
        <taxon>Actinomycetota</taxon>
        <taxon>Actinomycetes</taxon>
        <taxon>Pseudonocardiales</taxon>
        <taxon>Pseudonocardiaceae</taxon>
        <taxon>Kibdelosporangium</taxon>
    </lineage>
</organism>
<evidence type="ECO:0000313" key="2">
    <source>
        <dbReference type="EMBL" id="MBP2324030.1"/>
    </source>
</evidence>
<name>A0ABS4THX6_9PSEU</name>
<comment type="caution">
    <text evidence="2">The sequence shown here is derived from an EMBL/GenBank/DDBJ whole genome shotgun (WGS) entry which is preliminary data.</text>
</comment>